<feature type="transmembrane region" description="Helical" evidence="1">
    <location>
        <begin position="37"/>
        <end position="60"/>
    </location>
</feature>
<keyword evidence="1" id="KW-0812">Transmembrane</keyword>
<name>A0A3J4LGI5_SALER</name>
<organism evidence="2">
    <name type="scientific">Salmonella enterica</name>
    <name type="common">Salmonella choleraesuis</name>
    <dbReference type="NCBI Taxonomy" id="28901"/>
    <lineage>
        <taxon>Bacteria</taxon>
        <taxon>Pseudomonadati</taxon>
        <taxon>Pseudomonadota</taxon>
        <taxon>Gammaproteobacteria</taxon>
        <taxon>Enterobacterales</taxon>
        <taxon>Enterobacteriaceae</taxon>
        <taxon>Salmonella</taxon>
    </lineage>
</organism>
<comment type="caution">
    <text evidence="2">The sequence shown here is derived from an EMBL/GenBank/DDBJ whole genome shotgun (WGS) entry which is preliminary data.</text>
</comment>
<accession>A0A3J4LGI5</accession>
<reference evidence="2" key="1">
    <citation type="submission" date="2018-11" db="EMBL/GenBank/DDBJ databases">
        <authorList>
            <consortium name="PulseNet: The National Subtyping Network for Foodborne Disease Surveillance"/>
            <person name="Tarr C.L."/>
            <person name="Trees E."/>
            <person name="Katz L.S."/>
            <person name="Carleton-Romer H.A."/>
            <person name="Stroika S."/>
            <person name="Kucerova Z."/>
            <person name="Roache K.F."/>
            <person name="Sabol A.L."/>
            <person name="Besser J."/>
            <person name="Gerner-Smidt P."/>
        </authorList>
    </citation>
    <scope>NUCLEOTIDE SEQUENCE [LARGE SCALE GENOMIC DNA]</scope>
    <source>
        <strain evidence="2">PNUSAS059842</strain>
    </source>
</reference>
<dbReference type="Proteomes" id="UP000839509">
    <property type="component" value="Unassembled WGS sequence"/>
</dbReference>
<keyword evidence="1" id="KW-1133">Transmembrane helix</keyword>
<evidence type="ECO:0000256" key="1">
    <source>
        <dbReference type="SAM" id="Phobius"/>
    </source>
</evidence>
<evidence type="ECO:0000313" key="2">
    <source>
        <dbReference type="EMBL" id="MFK57504.1"/>
    </source>
</evidence>
<proteinExistence type="predicted"/>
<dbReference type="AlphaFoldDB" id="A0A3J4LGI5"/>
<sequence length="62" mass="6850">MIAAKRRMPNPLTPERASVDDDAVDIRYSSIISTNCIMILVCVLSGLVLVMPFCLIWATLIV</sequence>
<protein>
    <submittedName>
        <fullName evidence="2">Uncharacterized protein</fullName>
    </submittedName>
</protein>
<keyword evidence="1" id="KW-0472">Membrane</keyword>
<gene>
    <name evidence="2" type="ORF">EEM01_15690</name>
</gene>
<dbReference type="EMBL" id="RMTL01000015">
    <property type="protein sequence ID" value="MFK57504.1"/>
    <property type="molecule type" value="Genomic_DNA"/>
</dbReference>